<sequence>MPEDDLTTNLAGLMTEMQEFNDPFVKPHPPQTRTVKVRKNMVLTRNEVEAILCVRKEELMKEYNNVKAKKLLDTLDEHMVAVLSPTDKATLSAWAAVENDKRIIKWMARNQEDKTEVRWEQTSELKVAVKC</sequence>
<keyword evidence="2" id="KW-1185">Reference proteome</keyword>
<name>A0A2H2ZCN5_TRIPA</name>
<proteinExistence type="predicted"/>
<evidence type="ECO:0000313" key="1">
    <source>
        <dbReference type="EMBL" id="OTA01240.1"/>
    </source>
</evidence>
<dbReference type="Proteomes" id="UP000219286">
    <property type="component" value="Unassembled WGS sequence"/>
</dbReference>
<protein>
    <submittedName>
        <fullName evidence="1">Uncharacterized protein</fullName>
    </submittedName>
</protein>
<gene>
    <name evidence="1" type="ORF">A9Z42_0015630</name>
</gene>
<reference evidence="1 2" key="1">
    <citation type="journal article" date="2015" name="Genome Announc.">
        <title>Genome sequence and annotation of Trichoderma parareesei, the ancestor of the cellulase producer Trichoderma reesei.</title>
        <authorList>
            <person name="Yang D."/>
            <person name="Pomraning K."/>
            <person name="Kopchinskiy A."/>
            <person name="Karimi Aghcheh R."/>
            <person name="Atanasova L."/>
            <person name="Chenthamara K."/>
            <person name="Baker S.E."/>
            <person name="Zhang R."/>
            <person name="Shen Q."/>
            <person name="Freitag M."/>
            <person name="Kubicek C.P."/>
            <person name="Druzhinina I.S."/>
        </authorList>
    </citation>
    <scope>NUCLEOTIDE SEQUENCE [LARGE SCALE GENOMIC DNA]</scope>
    <source>
        <strain evidence="1 2">CBS 125925</strain>
    </source>
</reference>
<evidence type="ECO:0000313" key="2">
    <source>
        <dbReference type="Proteomes" id="UP000219286"/>
    </source>
</evidence>
<comment type="caution">
    <text evidence="1">The sequence shown here is derived from an EMBL/GenBank/DDBJ whole genome shotgun (WGS) entry which is preliminary data.</text>
</comment>
<accession>A0A2H2ZCN5</accession>
<organism evidence="1 2">
    <name type="scientific">Trichoderma parareesei</name>
    <name type="common">Filamentous fungus</name>
    <dbReference type="NCBI Taxonomy" id="858221"/>
    <lineage>
        <taxon>Eukaryota</taxon>
        <taxon>Fungi</taxon>
        <taxon>Dikarya</taxon>
        <taxon>Ascomycota</taxon>
        <taxon>Pezizomycotina</taxon>
        <taxon>Sordariomycetes</taxon>
        <taxon>Hypocreomycetidae</taxon>
        <taxon>Hypocreales</taxon>
        <taxon>Hypocreaceae</taxon>
        <taxon>Trichoderma</taxon>
    </lineage>
</organism>
<dbReference type="AlphaFoldDB" id="A0A2H2ZCN5"/>
<dbReference type="EMBL" id="LFMI01000185">
    <property type="protein sequence ID" value="OTA01240.1"/>
    <property type="molecule type" value="Genomic_DNA"/>
</dbReference>